<dbReference type="Pfam" id="PF07510">
    <property type="entry name" value="GmrSD_C"/>
    <property type="match status" value="1"/>
</dbReference>
<keyword evidence="4" id="KW-1185">Reference proteome</keyword>
<dbReference type="PANTHER" id="PTHR35149:SF2">
    <property type="entry name" value="DUF262 DOMAIN-CONTAINING PROTEIN"/>
    <property type="match status" value="1"/>
</dbReference>
<accession>A0A1G9YJ79</accession>
<feature type="domain" description="GmrSD restriction endonucleases N-terminal" evidence="1">
    <location>
        <begin position="10"/>
        <end position="218"/>
    </location>
</feature>
<dbReference type="EMBL" id="FNIG01000002">
    <property type="protein sequence ID" value="SDN08972.1"/>
    <property type="molecule type" value="Genomic_DNA"/>
</dbReference>
<proteinExistence type="predicted"/>
<dbReference type="RefSeq" id="WP_093855902.1">
    <property type="nucleotide sequence ID" value="NZ_BJVZ01000031.1"/>
</dbReference>
<dbReference type="InterPro" id="IPR004919">
    <property type="entry name" value="GmrSD_N"/>
</dbReference>
<feature type="domain" description="GmrSD restriction endonucleases C-terminal" evidence="2">
    <location>
        <begin position="440"/>
        <end position="585"/>
    </location>
</feature>
<dbReference type="PANTHER" id="PTHR35149">
    <property type="entry name" value="SLL5132 PROTEIN"/>
    <property type="match status" value="1"/>
</dbReference>
<dbReference type="InterPro" id="IPR011089">
    <property type="entry name" value="GmrSD_C"/>
</dbReference>
<dbReference type="STRING" id="237069.SAMN05216498_1425"/>
<dbReference type="OrthoDB" id="9798761at2"/>
<gene>
    <name evidence="3" type="ORF">SAMN05216498_1425</name>
</gene>
<evidence type="ECO:0000259" key="2">
    <source>
        <dbReference type="Pfam" id="PF07510"/>
    </source>
</evidence>
<dbReference type="Proteomes" id="UP000199334">
    <property type="component" value="Unassembled WGS sequence"/>
</dbReference>
<protein>
    <submittedName>
        <fullName evidence="3">Uncharacterized conserved protein, contains ParB-like and HNH nuclease domains</fullName>
    </submittedName>
</protein>
<reference evidence="3 4" key="1">
    <citation type="submission" date="2016-10" db="EMBL/GenBank/DDBJ databases">
        <authorList>
            <person name="de Groot N.N."/>
        </authorList>
    </citation>
    <scope>NUCLEOTIDE SEQUENCE [LARGE SCALE GENOMIC DNA]</scope>
    <source>
        <strain evidence="3 4">CGMCC 1.3442</strain>
    </source>
</reference>
<organism evidence="3 4">
    <name type="scientific">Tenuibacillus multivorans</name>
    <dbReference type="NCBI Taxonomy" id="237069"/>
    <lineage>
        <taxon>Bacteria</taxon>
        <taxon>Bacillati</taxon>
        <taxon>Bacillota</taxon>
        <taxon>Bacilli</taxon>
        <taxon>Bacillales</taxon>
        <taxon>Bacillaceae</taxon>
        <taxon>Tenuibacillus</taxon>
    </lineage>
</organism>
<name>A0A1G9YJ79_9BACI</name>
<dbReference type="Pfam" id="PF03235">
    <property type="entry name" value="GmrSD_N"/>
    <property type="match status" value="1"/>
</dbReference>
<evidence type="ECO:0000313" key="4">
    <source>
        <dbReference type="Proteomes" id="UP000199334"/>
    </source>
</evidence>
<evidence type="ECO:0000313" key="3">
    <source>
        <dbReference type="EMBL" id="SDN08972.1"/>
    </source>
</evidence>
<sequence>MKITPTTLTINQLLSSTNEQFVIPAYQRRYSWGEKQWADLFHDIRLLNQNDSHLLGNILCLVSDHSIGINALELVDGQQRTTTLTILIKALSDKFKEMNNDELHKEMESMLTCKGFDRVPKRKLTLGDLDDPDFVKFLENHDIESLNNKRFIEAYNFFKSELNNFSERELFEFVHKLKSNTFVIRLDVANAKDAYKLFETINNRGLKLSPTDIIKNFVLGHASLIDENTLDKVKDYWTKMIINLDGINTDDFFRQCLSYVLKKKITRSNIIPEFKKLYFSTVLEAEDLNEFTEYEDPSHDTDDDVSEDVNVDVEEEDSNNINGHQKITIIDFAQRLRNASNIYRQIRNQAFKNKVFNRHLRNLVKIKSFPSNIFLLDLFQRNVHDKEKIQILKLIETFMLRRHVCEYRTGELDTIFANLVHVQNENISSNVKEKLSKHLPSDNEFRDKFSNNSFNNNEGRAKYVLEQIEYDLINDQGEYTLNAGNELHLEHIIPQKITTKKSKREFGDWESYLGKHAKDLHRDYVNRIGNLTLLAQSLNISASNNPFKAKVEEYKKSNIHITKNIAEYSEFKFDQVLERSKQLCEKVVELWKF</sequence>
<dbReference type="AlphaFoldDB" id="A0A1G9YJ79"/>
<evidence type="ECO:0000259" key="1">
    <source>
        <dbReference type="Pfam" id="PF03235"/>
    </source>
</evidence>